<dbReference type="FunCoup" id="A0A0C3CL62">
    <property type="interactions" value="93"/>
</dbReference>
<name>A0A0C3CL62_OIDMZ</name>
<evidence type="ECO:0000259" key="8">
    <source>
        <dbReference type="Pfam" id="PF03636"/>
    </source>
</evidence>
<dbReference type="GO" id="GO:0005993">
    <property type="term" value="P:trehalose catabolic process"/>
    <property type="evidence" value="ECO:0007669"/>
    <property type="project" value="TreeGrafter"/>
</dbReference>
<keyword evidence="5" id="KW-0325">Glycoprotein</keyword>
<protein>
    <recommendedName>
        <fullName evidence="3">alpha,alpha-trehalase</fullName>
        <ecNumber evidence="3">3.2.1.28</ecNumber>
    </recommendedName>
</protein>
<dbReference type="InterPro" id="IPR005194">
    <property type="entry name" value="Glyco_hydro_65_C"/>
</dbReference>
<feature type="domain" description="Glycoside hydrolase family 65 central catalytic" evidence="6">
    <location>
        <begin position="340"/>
        <end position="569"/>
    </location>
</feature>
<dbReference type="InterPro" id="IPR011013">
    <property type="entry name" value="Gal_mutarotase_sf_dom"/>
</dbReference>
<dbReference type="Pfam" id="PF03632">
    <property type="entry name" value="Glyco_hydro_65m"/>
    <property type="match status" value="1"/>
</dbReference>
<evidence type="ECO:0000259" key="7">
    <source>
        <dbReference type="Pfam" id="PF03633"/>
    </source>
</evidence>
<reference evidence="10" key="2">
    <citation type="submission" date="2015-01" db="EMBL/GenBank/DDBJ databases">
        <title>Evolutionary Origins and Diversification of the Mycorrhizal Mutualists.</title>
        <authorList>
            <consortium name="DOE Joint Genome Institute"/>
            <consortium name="Mycorrhizal Genomics Consortium"/>
            <person name="Kohler A."/>
            <person name="Kuo A."/>
            <person name="Nagy L.G."/>
            <person name="Floudas D."/>
            <person name="Copeland A."/>
            <person name="Barry K.W."/>
            <person name="Cichocki N."/>
            <person name="Veneault-Fourrey C."/>
            <person name="LaButti K."/>
            <person name="Lindquist E.A."/>
            <person name="Lipzen A."/>
            <person name="Lundell T."/>
            <person name="Morin E."/>
            <person name="Murat C."/>
            <person name="Riley R."/>
            <person name="Ohm R."/>
            <person name="Sun H."/>
            <person name="Tunlid A."/>
            <person name="Henrissat B."/>
            <person name="Grigoriev I.V."/>
            <person name="Hibbett D.S."/>
            <person name="Martin F."/>
        </authorList>
    </citation>
    <scope>NUCLEOTIDE SEQUENCE [LARGE SCALE GENOMIC DNA]</scope>
    <source>
        <strain evidence="10">Zn</strain>
    </source>
</reference>
<dbReference type="OrthoDB" id="200349at2759"/>
<dbReference type="EC" id="3.2.1.28" evidence="3"/>
<reference evidence="9 10" key="1">
    <citation type="submission" date="2014-04" db="EMBL/GenBank/DDBJ databases">
        <authorList>
            <consortium name="DOE Joint Genome Institute"/>
            <person name="Kuo A."/>
            <person name="Martino E."/>
            <person name="Perotto S."/>
            <person name="Kohler A."/>
            <person name="Nagy L.G."/>
            <person name="Floudas D."/>
            <person name="Copeland A."/>
            <person name="Barry K.W."/>
            <person name="Cichocki N."/>
            <person name="Veneault-Fourrey C."/>
            <person name="LaButti K."/>
            <person name="Lindquist E.A."/>
            <person name="Lipzen A."/>
            <person name="Lundell T."/>
            <person name="Morin E."/>
            <person name="Murat C."/>
            <person name="Sun H."/>
            <person name="Tunlid A."/>
            <person name="Henrissat B."/>
            <person name="Grigoriev I.V."/>
            <person name="Hibbett D.S."/>
            <person name="Martin F."/>
            <person name="Nordberg H.P."/>
            <person name="Cantor M.N."/>
            <person name="Hua S.X."/>
        </authorList>
    </citation>
    <scope>NUCLEOTIDE SEQUENCE [LARGE SCALE GENOMIC DNA]</scope>
    <source>
        <strain evidence="9 10">Zn</strain>
    </source>
</reference>
<dbReference type="InParanoid" id="A0A0C3CL62"/>
<comment type="similarity">
    <text evidence="2">Belongs to the glycosyl hydrolase 65 family.</text>
</comment>
<accession>A0A0C3CL62</accession>
<dbReference type="GO" id="GO:0030246">
    <property type="term" value="F:carbohydrate binding"/>
    <property type="evidence" value="ECO:0007669"/>
    <property type="project" value="InterPro"/>
</dbReference>
<evidence type="ECO:0000259" key="6">
    <source>
        <dbReference type="Pfam" id="PF03632"/>
    </source>
</evidence>
<dbReference type="InterPro" id="IPR012341">
    <property type="entry name" value="6hp_glycosidase-like_sf"/>
</dbReference>
<dbReference type="InterPro" id="IPR008928">
    <property type="entry name" value="6-hairpin_glycosidase_sf"/>
</dbReference>
<dbReference type="EMBL" id="KN832878">
    <property type="protein sequence ID" value="KIM99713.1"/>
    <property type="molecule type" value="Genomic_DNA"/>
</dbReference>
<comment type="catalytic activity">
    <reaction evidence="1">
        <text>alpha,alpha-trehalose + H2O = alpha-D-glucose + beta-D-glucose</text>
        <dbReference type="Rhea" id="RHEA:32675"/>
        <dbReference type="ChEBI" id="CHEBI:15377"/>
        <dbReference type="ChEBI" id="CHEBI:15903"/>
        <dbReference type="ChEBI" id="CHEBI:16551"/>
        <dbReference type="ChEBI" id="CHEBI:17925"/>
        <dbReference type="EC" id="3.2.1.28"/>
    </reaction>
</comment>
<dbReference type="FunFam" id="1.50.10.10:FF:000032">
    <property type="entry name" value="Vacuolar acid trehalase"/>
    <property type="match status" value="1"/>
</dbReference>
<feature type="domain" description="Glycoside hydrolase family 65 C-terminal" evidence="7">
    <location>
        <begin position="695"/>
        <end position="741"/>
    </location>
</feature>
<dbReference type="InterPro" id="IPR005195">
    <property type="entry name" value="Glyco_hydro_65_M"/>
</dbReference>
<dbReference type="Gene3D" id="1.50.10.10">
    <property type="match status" value="1"/>
</dbReference>
<dbReference type="SUPFAM" id="SSF48208">
    <property type="entry name" value="Six-hairpin glycosidases"/>
    <property type="match status" value="1"/>
</dbReference>
<evidence type="ECO:0000256" key="5">
    <source>
        <dbReference type="ARBA" id="ARBA00023180"/>
    </source>
</evidence>
<evidence type="ECO:0000313" key="10">
    <source>
        <dbReference type="Proteomes" id="UP000054321"/>
    </source>
</evidence>
<dbReference type="Gene3D" id="2.70.98.40">
    <property type="entry name" value="Glycoside hydrolase, family 65, N-terminal domain"/>
    <property type="match status" value="1"/>
</dbReference>
<dbReference type="Proteomes" id="UP000054321">
    <property type="component" value="Unassembled WGS sequence"/>
</dbReference>
<dbReference type="InterPro" id="IPR008979">
    <property type="entry name" value="Galactose-bd-like_sf"/>
</dbReference>
<dbReference type="PANTHER" id="PTHR11051">
    <property type="entry name" value="GLYCOSYL HYDROLASE-RELATED"/>
    <property type="match status" value="1"/>
</dbReference>
<dbReference type="PANTHER" id="PTHR11051:SF8">
    <property type="entry name" value="PROTEIN-GLUCOSYLGALACTOSYLHYDROXYLYSINE GLUCOSIDASE"/>
    <property type="match status" value="1"/>
</dbReference>
<organism evidence="9 10">
    <name type="scientific">Oidiodendron maius (strain Zn)</name>
    <dbReference type="NCBI Taxonomy" id="913774"/>
    <lineage>
        <taxon>Eukaryota</taxon>
        <taxon>Fungi</taxon>
        <taxon>Dikarya</taxon>
        <taxon>Ascomycota</taxon>
        <taxon>Pezizomycotina</taxon>
        <taxon>Leotiomycetes</taxon>
        <taxon>Leotiomycetes incertae sedis</taxon>
        <taxon>Myxotrichaceae</taxon>
        <taxon>Oidiodendron</taxon>
    </lineage>
</organism>
<dbReference type="GO" id="GO:0009277">
    <property type="term" value="C:fungal-type cell wall"/>
    <property type="evidence" value="ECO:0007669"/>
    <property type="project" value="TreeGrafter"/>
</dbReference>
<evidence type="ECO:0000256" key="1">
    <source>
        <dbReference type="ARBA" id="ARBA00001576"/>
    </source>
</evidence>
<gene>
    <name evidence="9" type="ORF">OIDMADRAFT_200885</name>
</gene>
<evidence type="ECO:0000313" key="9">
    <source>
        <dbReference type="EMBL" id="KIM99713.1"/>
    </source>
</evidence>
<feature type="domain" description="Glycoside hydrolase family 65 N-terminal" evidence="8">
    <location>
        <begin position="9"/>
        <end position="283"/>
    </location>
</feature>
<dbReference type="InterPro" id="IPR037018">
    <property type="entry name" value="GH65_N"/>
</dbReference>
<dbReference type="STRING" id="913774.A0A0C3CL62"/>
<dbReference type="Pfam" id="PF03636">
    <property type="entry name" value="Glyco_hydro_65N"/>
    <property type="match status" value="1"/>
</dbReference>
<dbReference type="GO" id="GO:0004555">
    <property type="term" value="F:alpha,alpha-trehalase activity"/>
    <property type="evidence" value="ECO:0007669"/>
    <property type="project" value="UniProtKB-EC"/>
</dbReference>
<dbReference type="AlphaFoldDB" id="A0A0C3CL62"/>
<dbReference type="SUPFAM" id="SSF74650">
    <property type="entry name" value="Galactose mutarotase-like"/>
    <property type="match status" value="1"/>
</dbReference>
<evidence type="ECO:0000256" key="2">
    <source>
        <dbReference type="ARBA" id="ARBA00006768"/>
    </source>
</evidence>
<evidence type="ECO:0000256" key="4">
    <source>
        <dbReference type="ARBA" id="ARBA00022801"/>
    </source>
</evidence>
<evidence type="ECO:0000256" key="3">
    <source>
        <dbReference type="ARBA" id="ARBA00012757"/>
    </source>
</evidence>
<keyword evidence="10" id="KW-1185">Reference proteome</keyword>
<sequence length="948" mass="104755">MQSGKFNPNEYQVYPYVANGYFGQTLPAEGVGYWIQQNKSTAEKSWSINNWPLDEPRATFGTIAGFYDLQNRTNRIIWPPNLERGGESVISGIPDWTGLVITTETGESYLPGVDASNIREYLQSMSLRNGVVQTNTTWVPTKSDALFQINYTVLAHQREINLGLVSLDLIASKDVDITITDVLDGAGATRSTFRNKASEPESDLIWTSISPNGQDSVLAYEYSTVRLLTSQQARKGDCEKASTQKLTSPWISPNASTVAQSWCLSLRAGVSSTVYKYVGIASTDAFGAAAQVTARNAALEAKKMTWENLISSHNEAWENLWESADIAVPGNKEVQKIARASLFHLLANLRPGAEGLGLGDNSISPSGLISDSYGGYIFWDADTWVAPSLFALHPDRAMSINNYRSKLHGQAKANIKANEFREFAGALYPWTSGRFGNCTGNGICAGYQYHINADIALAHWQYYLHTNDIEWLREKAWPIIFDAAEMFVDFVQFSLNYTQGTIWTFAITDPDEDAIQVNNGAYTNTAIKLLLGSWAPAAAELLNITIPAVWKAIADDIPIPMNSNSDLIEEYTGMTGDIQIKQADVVLLSYPLDYAISTQIARNNLEYYAIRNSPFGPQMTWSAHSISESQLQIAGCASYTYLLYSIEPYIRFPFYQFSELIVDDASKNGGTEPAFPFLTGHGGYLQIFTHGLTGMRPRQDVLYLDPTLPPQLGNGGVQINGIKWRGVVLDVDIQLDHTTINCRKSLSQCSKDSCDRRIKVQIGENNPEAGYYYLSPEKSLIIPTRRPSFNSQGNHALCKSVSSNATYIAGQFPLSVVDGSPSSTWQPKSSSHVASLIIDLSSYIKGLSRVEISWGAFPPVGFSVSLQNSHGTESNDPGSWEEVLTVNNVNISAPYEPERIKEVRMLERNRTVGVFGKPYDSRYVKLSIWGTQGLNKEVGATVAEFKIY</sequence>
<dbReference type="SUPFAM" id="SSF49785">
    <property type="entry name" value="Galactose-binding domain-like"/>
    <property type="match status" value="1"/>
</dbReference>
<dbReference type="Pfam" id="PF03633">
    <property type="entry name" value="Glyco_hydro_65C"/>
    <property type="match status" value="1"/>
</dbReference>
<dbReference type="Gene3D" id="2.60.120.260">
    <property type="entry name" value="Galactose-binding domain-like"/>
    <property type="match status" value="1"/>
</dbReference>
<proteinExistence type="inferred from homology"/>
<dbReference type="InterPro" id="IPR005196">
    <property type="entry name" value="Glyco_hydro_65_N"/>
</dbReference>
<dbReference type="HOGENOM" id="CLU_006285_4_0_1"/>
<dbReference type="Gene3D" id="2.60.420.10">
    <property type="entry name" value="Maltose phosphorylase, domain 3"/>
    <property type="match status" value="1"/>
</dbReference>
<keyword evidence="4" id="KW-0378">Hydrolase</keyword>